<keyword evidence="4" id="KW-1185">Reference proteome</keyword>
<name>A0ABU3A296_9GAMM</name>
<evidence type="ECO:0000313" key="4">
    <source>
        <dbReference type="Proteomes" id="UP001266357"/>
    </source>
</evidence>
<evidence type="ECO:0000259" key="1">
    <source>
        <dbReference type="Pfam" id="PF06527"/>
    </source>
</evidence>
<sequence length="514" mass="60385">MLAYFPKAYEDELLYSMIARYSIHTGQTANQKAVIHDVFGKRTAVAIPDLPSHLNAFSERVAVVWSISASSLIDKHTMANLYIPFLSGQQAQLIVSSMKSNFGGNIHTRAGIAASSIKTNQYFRYCPICSLEQERKLGETYWLRKHQLPCINVCLTHQCELIDSQIPFYSIQKHHFHASENINKNKLISAVSLSKQECKLIDRFYALLNLKTIKPCSSCQWTMFYKKIALDLNMMNGNYVDHKAIYDHLIKDWENTCFRKYLPKSYHNSWLVDIFRKHRKSFHPIRHIMVWSSFLFDKSLEEIFTMVNAFPTKSSNKKDRKFVALQKTNKNISEQRCAWLDLCNTNIELGIKCLRNTDNGGSLYAWLYRHDRDWLKKNSPDAKRINLNRYKRDYKAWDEENILLLQEYITEITTLKKRPRISKTYLIKKLPTPNSVEKHLTDLPRTAKWLELNQENKVDYRKFRLRIAHQALEALNLPIQQWRLLRLASIRKEYVTEDIEHYIFKLIHKAVVAA</sequence>
<reference evidence="3 4" key="1">
    <citation type="submission" date="2023-09" db="EMBL/GenBank/DDBJ databases">
        <authorList>
            <person name="Rey-Velasco X."/>
        </authorList>
    </citation>
    <scope>NUCLEOTIDE SEQUENCE [LARGE SCALE GENOMIC DNA]</scope>
    <source>
        <strain evidence="3 4">W431</strain>
    </source>
</reference>
<evidence type="ECO:0000313" key="3">
    <source>
        <dbReference type="EMBL" id="MDT0604294.1"/>
    </source>
</evidence>
<dbReference type="Pfam" id="PF06527">
    <property type="entry name" value="TniQ"/>
    <property type="match status" value="1"/>
</dbReference>
<dbReference type="EMBL" id="JAVRIF010000006">
    <property type="protein sequence ID" value="MDT0604294.1"/>
    <property type="molecule type" value="Genomic_DNA"/>
</dbReference>
<feature type="domain" description="Transposon Tn7 transposition protein TnsD C-terminal" evidence="2">
    <location>
        <begin position="321"/>
        <end position="450"/>
    </location>
</feature>
<dbReference type="Pfam" id="PF15978">
    <property type="entry name" value="TnsD"/>
    <property type="match status" value="2"/>
</dbReference>
<dbReference type="InterPro" id="IPR009492">
    <property type="entry name" value="TniQ"/>
</dbReference>
<feature type="domain" description="TniQ" evidence="1">
    <location>
        <begin position="4"/>
        <end position="161"/>
    </location>
</feature>
<dbReference type="InterPro" id="IPR032750">
    <property type="entry name" value="TnsD_C"/>
</dbReference>
<gene>
    <name evidence="3" type="ORF">RM573_11870</name>
</gene>
<dbReference type="RefSeq" id="WP_311582077.1">
    <property type="nucleotide sequence ID" value="NZ_JAVRIF010000006.1"/>
</dbReference>
<protein>
    <submittedName>
        <fullName evidence="3">TnsD family Tn7-like transposition protein</fullName>
    </submittedName>
</protein>
<accession>A0ABU3A296</accession>
<organism evidence="3 4">
    <name type="scientific">Thalassotalea castellviae</name>
    <dbReference type="NCBI Taxonomy" id="3075612"/>
    <lineage>
        <taxon>Bacteria</taxon>
        <taxon>Pseudomonadati</taxon>
        <taxon>Pseudomonadota</taxon>
        <taxon>Gammaproteobacteria</taxon>
        <taxon>Alteromonadales</taxon>
        <taxon>Colwelliaceae</taxon>
        <taxon>Thalassotalea</taxon>
    </lineage>
</organism>
<proteinExistence type="predicted"/>
<dbReference type="Proteomes" id="UP001266357">
    <property type="component" value="Unassembled WGS sequence"/>
</dbReference>
<feature type="domain" description="Transposon Tn7 transposition protein TnsD C-terminal" evidence="2">
    <location>
        <begin position="206"/>
        <end position="307"/>
    </location>
</feature>
<comment type="caution">
    <text evidence="3">The sequence shown here is derived from an EMBL/GenBank/DDBJ whole genome shotgun (WGS) entry which is preliminary data.</text>
</comment>
<evidence type="ECO:0000259" key="2">
    <source>
        <dbReference type="Pfam" id="PF15978"/>
    </source>
</evidence>